<dbReference type="PIRSF" id="PIRSF029171">
    <property type="entry name" value="Esterase_LipA"/>
    <property type="match status" value="1"/>
</dbReference>
<dbReference type="Pfam" id="PF03583">
    <property type="entry name" value="LIP"/>
    <property type="match status" value="1"/>
</dbReference>
<accession>A0A6I4MGD7</accession>
<dbReference type="Proteomes" id="UP000462055">
    <property type="component" value="Unassembled WGS sequence"/>
</dbReference>
<dbReference type="SUPFAM" id="SSF53474">
    <property type="entry name" value="alpha/beta-Hydrolases"/>
    <property type="match status" value="1"/>
</dbReference>
<dbReference type="InterPro" id="IPR005152">
    <property type="entry name" value="Lipase_secreted"/>
</dbReference>
<dbReference type="Gene3D" id="3.40.50.1820">
    <property type="entry name" value="alpha/beta hydrolase"/>
    <property type="match status" value="1"/>
</dbReference>
<name>A0A6I4MGD7_9ACTN</name>
<evidence type="ECO:0000313" key="3">
    <source>
        <dbReference type="Proteomes" id="UP000462055"/>
    </source>
</evidence>
<dbReference type="EMBL" id="WBMS02000017">
    <property type="protein sequence ID" value="MWA03057.1"/>
    <property type="molecule type" value="Genomic_DNA"/>
</dbReference>
<dbReference type="EMBL" id="WBMS02000013">
    <property type="protein sequence ID" value="MWA02371.1"/>
    <property type="molecule type" value="Genomic_DNA"/>
</dbReference>
<gene>
    <name evidence="1" type="ORF">F8568_018760</name>
    <name evidence="2" type="ORF">F8568_022290</name>
</gene>
<keyword evidence="3" id="KW-1185">Reference proteome</keyword>
<dbReference type="Gene3D" id="1.10.260.130">
    <property type="match status" value="1"/>
</dbReference>
<sequence length="404" mass="41862">MADAEAAPSGCAATDAAIYTAPSSVDGNPGDLLACRSVALPHVPGNVPMKAWKVQYASTNVQGKKIAVSGTVAVPTATWAGPGSRPVVAFNPGTVGLGSQCAFSKQLAGAYQDEYEGEQVEAFLKAGFAVAATDGVGYLDGQTHTYMAGQNAGHALLDIVRTSRQVPGGSLASDGKVAISGYSEGGAAALWGAQLASSYAPELHMAGVAAGGVPGDLRLVGKQLNGGPFAGFLADAQIGLHQAYPNLPFDQLLNDNGRQAVKNATSNCLYGTLASFLGANVENYTTNHYTLDQLYALKGSDGMSWGDAVDAQKLGADIGGPNSGAKYKMDFPTFQYRGVFEEVIATQAEEDTRSRYCKAGITTQWNSSYPGEHLLTDSIAINDVTAWIGDRFAGKAAPSNCPLF</sequence>
<dbReference type="GO" id="GO:0016042">
    <property type="term" value="P:lipid catabolic process"/>
    <property type="evidence" value="ECO:0007669"/>
    <property type="project" value="InterPro"/>
</dbReference>
<reference evidence="2 3" key="1">
    <citation type="submission" date="2019-12" db="EMBL/GenBank/DDBJ databases">
        <title>Actinomadura physcomitrii sp. nov., a novel actinomycete isolated from moss [Physcomitrium sphaericum (Ludw) Fuernr].</title>
        <authorList>
            <person name="Zhuang X."/>
        </authorList>
    </citation>
    <scope>NUCLEOTIDE SEQUENCE [LARGE SCALE GENOMIC DNA]</scope>
    <source>
        <strain evidence="2 3">LD22</strain>
    </source>
</reference>
<organism evidence="2 3">
    <name type="scientific">Actinomadura physcomitrii</name>
    <dbReference type="NCBI Taxonomy" id="2650748"/>
    <lineage>
        <taxon>Bacteria</taxon>
        <taxon>Bacillati</taxon>
        <taxon>Actinomycetota</taxon>
        <taxon>Actinomycetes</taxon>
        <taxon>Streptosporangiales</taxon>
        <taxon>Thermomonosporaceae</taxon>
        <taxon>Actinomadura</taxon>
    </lineage>
</organism>
<dbReference type="PANTHER" id="PTHR34853:SF1">
    <property type="entry name" value="LIPASE 5"/>
    <property type="match status" value="1"/>
</dbReference>
<evidence type="ECO:0000313" key="1">
    <source>
        <dbReference type="EMBL" id="MWA02371.1"/>
    </source>
</evidence>
<dbReference type="InterPro" id="IPR029058">
    <property type="entry name" value="AB_hydrolase_fold"/>
</dbReference>
<protein>
    <submittedName>
        <fullName evidence="2">Triacylglycerol lipase</fullName>
    </submittedName>
</protein>
<dbReference type="GO" id="GO:0004806">
    <property type="term" value="F:triacylglycerol lipase activity"/>
    <property type="evidence" value="ECO:0007669"/>
    <property type="project" value="InterPro"/>
</dbReference>
<dbReference type="PANTHER" id="PTHR34853">
    <property type="match status" value="1"/>
</dbReference>
<dbReference type="AlphaFoldDB" id="A0A6I4MGD7"/>
<evidence type="ECO:0000313" key="2">
    <source>
        <dbReference type="EMBL" id="MWA03057.1"/>
    </source>
</evidence>
<comment type="caution">
    <text evidence="2">The sequence shown here is derived from an EMBL/GenBank/DDBJ whole genome shotgun (WGS) entry which is preliminary data.</text>
</comment>
<proteinExistence type="predicted"/>